<dbReference type="RefSeq" id="WP_002715193.1">
    <property type="nucleotide sequence ID" value="NZ_UFSI01000001.1"/>
</dbReference>
<dbReference type="EMBL" id="UIGB01000001">
    <property type="protein sequence ID" value="SUU84366.1"/>
    <property type="molecule type" value="Genomic_DNA"/>
</dbReference>
<dbReference type="SUPFAM" id="SSF52833">
    <property type="entry name" value="Thioredoxin-like"/>
    <property type="match status" value="1"/>
</dbReference>
<reference evidence="2 3" key="1">
    <citation type="submission" date="2018-06" db="EMBL/GenBank/DDBJ databases">
        <authorList>
            <consortium name="Pathogen Informatics"/>
            <person name="Doyle S."/>
        </authorList>
    </citation>
    <scope>NUCLEOTIDE SEQUENCE [LARGE SCALE GENOMIC DNA]</scope>
    <source>
        <strain evidence="2 3">NCTC12722</strain>
    </source>
</reference>
<dbReference type="Proteomes" id="UP000254343">
    <property type="component" value="Unassembled WGS sequence"/>
</dbReference>
<dbReference type="Pfam" id="PF01323">
    <property type="entry name" value="DSBA"/>
    <property type="match status" value="1"/>
</dbReference>
<dbReference type="Gene3D" id="3.40.30.10">
    <property type="entry name" value="Glutaredoxin"/>
    <property type="match status" value="1"/>
</dbReference>
<sequence length="219" mass="24011">MNSSRPLQIDVVSDVVCPWCYIGKHRLERALALAHDVPVEVSWRPFFLNPWVPREGMSREDYLVTKFGSVEAYKSIASRIKEAAAAEGLQYNPESVQRQPNTIDCHRLIHWAAASGAAAAMKQKLMELYFRDGGDLTKQDVLVQAAADVGLDADEMRRRLGTDKDVDLVSAQAAEAASKGISGVPTYIFASRYAVSGAQPPEQLADAIRQVSMEMSGSV</sequence>
<dbReference type="OrthoDB" id="9799122at2"/>
<dbReference type="PANTHER" id="PTHR13887:SF41">
    <property type="entry name" value="THIOREDOXIN SUPERFAMILY PROTEIN"/>
    <property type="match status" value="1"/>
</dbReference>
<feature type="domain" description="DSBA-like thioredoxin" evidence="1">
    <location>
        <begin position="8"/>
        <end position="208"/>
    </location>
</feature>
<evidence type="ECO:0000259" key="1">
    <source>
        <dbReference type="Pfam" id="PF01323"/>
    </source>
</evidence>
<protein>
    <submittedName>
        <fullName evidence="2">Protein-disulfide isomerase</fullName>
    </submittedName>
</protein>
<evidence type="ECO:0000313" key="3">
    <source>
        <dbReference type="Proteomes" id="UP000254343"/>
    </source>
</evidence>
<dbReference type="GO" id="GO:0016491">
    <property type="term" value="F:oxidoreductase activity"/>
    <property type="evidence" value="ECO:0007669"/>
    <property type="project" value="InterPro"/>
</dbReference>
<evidence type="ECO:0000313" key="2">
    <source>
        <dbReference type="EMBL" id="SUU84366.1"/>
    </source>
</evidence>
<dbReference type="PANTHER" id="PTHR13887">
    <property type="entry name" value="GLUTATHIONE S-TRANSFERASE KAPPA"/>
    <property type="match status" value="1"/>
</dbReference>
<dbReference type="InterPro" id="IPR001853">
    <property type="entry name" value="DSBA-like_thioredoxin_dom"/>
</dbReference>
<dbReference type="CDD" id="cd03024">
    <property type="entry name" value="DsbA_FrnE"/>
    <property type="match status" value="1"/>
</dbReference>
<dbReference type="GO" id="GO:0016853">
    <property type="term" value="F:isomerase activity"/>
    <property type="evidence" value="ECO:0007669"/>
    <property type="project" value="UniProtKB-KW"/>
</dbReference>
<gene>
    <name evidence="2" type="ORF">NCTC12722_01554</name>
</gene>
<keyword evidence="2" id="KW-0413">Isomerase</keyword>
<proteinExistence type="predicted"/>
<dbReference type="InterPro" id="IPR036249">
    <property type="entry name" value="Thioredoxin-like_sf"/>
</dbReference>
<organism evidence="2 3">
    <name type="scientific">Afipia felis</name>
    <name type="common">Cat scratch disease bacillus</name>
    <dbReference type="NCBI Taxonomy" id="1035"/>
    <lineage>
        <taxon>Bacteria</taxon>
        <taxon>Pseudomonadati</taxon>
        <taxon>Pseudomonadota</taxon>
        <taxon>Alphaproteobacteria</taxon>
        <taxon>Hyphomicrobiales</taxon>
        <taxon>Nitrobacteraceae</taxon>
        <taxon>Afipia</taxon>
    </lineage>
</organism>
<dbReference type="AlphaFoldDB" id="A0A380W661"/>
<accession>A0A380W661</accession>
<name>A0A380W661_AFIFE</name>